<sequence length="118" mass="12743">MAEENGQTTPATDIQQDQAVDTTQAVTATTEQTDIEKLDAKIADLEADGAEVFADAIQILKDKRDALIAQAEAEAESNSIGSGVITLETSFRQKYGNDIMNAVEIVALAAIVYRLFFF</sequence>
<dbReference type="Proteomes" id="UP000036503">
    <property type="component" value="Unassembled WGS sequence"/>
</dbReference>
<dbReference type="EMBL" id="LEKT01000023">
    <property type="protein sequence ID" value="KMO86433.1"/>
    <property type="molecule type" value="Genomic_DNA"/>
</dbReference>
<keyword evidence="2" id="KW-1133">Transmembrane helix</keyword>
<feature type="transmembrane region" description="Helical" evidence="2">
    <location>
        <begin position="99"/>
        <end position="117"/>
    </location>
</feature>
<keyword evidence="2" id="KW-0472">Membrane</keyword>
<feature type="compositionally biased region" description="Polar residues" evidence="1">
    <location>
        <begin position="1"/>
        <end position="10"/>
    </location>
</feature>
<evidence type="ECO:0000313" key="3">
    <source>
        <dbReference type="EMBL" id="KMO86433.1"/>
    </source>
</evidence>
<gene>
    <name evidence="3" type="ORF">AB840_08180</name>
</gene>
<dbReference type="AlphaFoldDB" id="A0A0J6WW40"/>
<evidence type="ECO:0000256" key="1">
    <source>
        <dbReference type="SAM" id="MobiDB-lite"/>
    </source>
</evidence>
<dbReference type="RefSeq" id="WP_048514347.1">
    <property type="nucleotide sequence ID" value="NZ_FUXD01000012.1"/>
</dbReference>
<keyword evidence="2" id="KW-0812">Transmembrane</keyword>
<protein>
    <submittedName>
        <fullName evidence="3">Uncharacterized protein</fullName>
    </submittedName>
</protein>
<organism evidence="3 4">
    <name type="scientific">Megasphaera cerevisiae DSM 20462</name>
    <dbReference type="NCBI Taxonomy" id="1122219"/>
    <lineage>
        <taxon>Bacteria</taxon>
        <taxon>Bacillati</taxon>
        <taxon>Bacillota</taxon>
        <taxon>Negativicutes</taxon>
        <taxon>Veillonellales</taxon>
        <taxon>Veillonellaceae</taxon>
        <taxon>Megasphaera</taxon>
    </lineage>
</organism>
<evidence type="ECO:0000256" key="2">
    <source>
        <dbReference type="SAM" id="Phobius"/>
    </source>
</evidence>
<dbReference type="PATRIC" id="fig|1122219.3.peg.1324"/>
<feature type="compositionally biased region" description="Low complexity" evidence="1">
    <location>
        <begin position="11"/>
        <end position="27"/>
    </location>
</feature>
<dbReference type="InParanoid" id="A0A0J6WW40"/>
<comment type="caution">
    <text evidence="3">The sequence shown here is derived from an EMBL/GenBank/DDBJ whole genome shotgun (WGS) entry which is preliminary data.</text>
</comment>
<accession>A0A0J6WW40</accession>
<reference evidence="3 4" key="1">
    <citation type="submission" date="2015-06" db="EMBL/GenBank/DDBJ databases">
        <title>Draft genome sequence of beer spoilage bacterium Megasphaera cerevisiae type strain 20462.</title>
        <authorList>
            <person name="Kutumbaka K."/>
            <person name="Pasmowitz J."/>
            <person name="Mategko J."/>
            <person name="Reyes D."/>
            <person name="Friedrich A."/>
            <person name="Han S."/>
            <person name="Martens-Habbena W."/>
            <person name="Neal-McKinney J."/>
            <person name="Janagama H.K."/>
            <person name="Nadala C."/>
            <person name="Samadpour M."/>
        </authorList>
    </citation>
    <scope>NUCLEOTIDE SEQUENCE [LARGE SCALE GENOMIC DNA]</scope>
    <source>
        <strain evidence="3 4">DSM 20462</strain>
    </source>
</reference>
<keyword evidence="4" id="KW-1185">Reference proteome</keyword>
<proteinExistence type="predicted"/>
<name>A0A0J6WW40_9FIRM</name>
<feature type="region of interest" description="Disordered" evidence="1">
    <location>
        <begin position="1"/>
        <end position="27"/>
    </location>
</feature>
<evidence type="ECO:0000313" key="4">
    <source>
        <dbReference type="Proteomes" id="UP000036503"/>
    </source>
</evidence>